<organism evidence="2 3">
    <name type="scientific">Chryseobacterium nematophagum</name>
    <dbReference type="NCBI Taxonomy" id="2305228"/>
    <lineage>
        <taxon>Bacteria</taxon>
        <taxon>Pseudomonadati</taxon>
        <taxon>Bacteroidota</taxon>
        <taxon>Flavobacteriia</taxon>
        <taxon>Flavobacteriales</taxon>
        <taxon>Weeksellaceae</taxon>
        <taxon>Chryseobacterium group</taxon>
        <taxon>Chryseobacterium</taxon>
    </lineage>
</organism>
<comment type="caution">
    <text evidence="2">The sequence shown here is derived from an EMBL/GenBank/DDBJ whole genome shotgun (WGS) entry which is preliminary data.</text>
</comment>
<sequence length="304" mass="35108">MKTPSLPLLVLAYVFFFFSYQTLNAQVLPPPGNEIVSKNDSTAIYKKDSTTLYKDSTRLYIMAQQQYTSFDRTVTLNQSSAGIKLKKVNYTLISNLEIAYSGTRSGWQSSSEFYYTPRNKKTYQYASFSISNAVWYPNMSAGLSNYYIGIKKLEIENGVKYISLSNQKDIWMINTGLSYALNKNLFQARWIYLNNGISNNDYILGYRYYFNENEVTAINVLFGDNNIIPEFQNIPGVAAVKQYQAYYGFNFNTTFRIVKDLHLGMNYTYKHFNENENVKSWDLHIVSLGITYKLKKHKATPNIP</sequence>
<accession>A0A3M7LBD0</accession>
<reference evidence="2 3" key="1">
    <citation type="submission" date="2018-08" db="EMBL/GenBank/DDBJ databases">
        <title>Chryseobacterium nematophagum: a novel matrix digesting pathogen of nematodes.</title>
        <authorList>
            <person name="Page A."/>
            <person name="Roberts M."/>
            <person name="Felix M.-A."/>
            <person name="Weir W."/>
        </authorList>
    </citation>
    <scope>NUCLEOTIDE SEQUENCE [LARGE SCALE GENOMIC DNA]</scope>
    <source>
        <strain evidence="2 3">JUb275</strain>
    </source>
</reference>
<dbReference type="EMBL" id="QWIV01000013">
    <property type="protein sequence ID" value="RMZ59300.1"/>
    <property type="molecule type" value="Genomic_DNA"/>
</dbReference>
<gene>
    <name evidence="2" type="ORF">D1632_06545</name>
</gene>
<proteinExistence type="predicted"/>
<feature type="domain" description="YaiO beta-barrel" evidence="1">
    <location>
        <begin position="62"/>
        <end position="214"/>
    </location>
</feature>
<evidence type="ECO:0000259" key="1">
    <source>
        <dbReference type="Pfam" id="PF19413"/>
    </source>
</evidence>
<name>A0A3M7LBD0_9FLAO</name>
<evidence type="ECO:0000313" key="3">
    <source>
        <dbReference type="Proteomes" id="UP000267524"/>
    </source>
</evidence>
<dbReference type="AlphaFoldDB" id="A0A3M7LBD0"/>
<dbReference type="Proteomes" id="UP000267524">
    <property type="component" value="Unassembled WGS sequence"/>
</dbReference>
<dbReference type="RefSeq" id="WP_122546421.1">
    <property type="nucleotide sequence ID" value="NZ_QWIV01000013.1"/>
</dbReference>
<evidence type="ECO:0000313" key="2">
    <source>
        <dbReference type="EMBL" id="RMZ59300.1"/>
    </source>
</evidence>
<keyword evidence="3" id="KW-1185">Reference proteome</keyword>
<protein>
    <recommendedName>
        <fullName evidence="1">YaiO beta-barrel domain-containing protein</fullName>
    </recommendedName>
</protein>
<dbReference type="InterPro" id="IPR030887">
    <property type="entry name" value="Beta-barrel_YaiO"/>
</dbReference>
<dbReference type="Pfam" id="PF19413">
    <property type="entry name" value="YaiO"/>
    <property type="match status" value="1"/>
</dbReference>